<proteinExistence type="predicted"/>
<name>A0A382H304_9ZZZZ</name>
<dbReference type="AlphaFoldDB" id="A0A382H304"/>
<reference evidence="1" key="1">
    <citation type="submission" date="2018-05" db="EMBL/GenBank/DDBJ databases">
        <authorList>
            <person name="Lanie J.A."/>
            <person name="Ng W.-L."/>
            <person name="Kazmierczak K.M."/>
            <person name="Andrzejewski T.M."/>
            <person name="Davidsen T.M."/>
            <person name="Wayne K.J."/>
            <person name="Tettelin H."/>
            <person name="Glass J.I."/>
            <person name="Rusch D."/>
            <person name="Podicherti R."/>
            <person name="Tsui H.-C.T."/>
            <person name="Winkler M.E."/>
        </authorList>
    </citation>
    <scope>NUCLEOTIDE SEQUENCE</scope>
</reference>
<evidence type="ECO:0000313" key="1">
    <source>
        <dbReference type="EMBL" id="SVB81668.1"/>
    </source>
</evidence>
<sequence length="24" mass="2720">MKFEFELVGAATDEQVVNPHHYSA</sequence>
<dbReference type="EMBL" id="UINC01058887">
    <property type="protein sequence ID" value="SVB81668.1"/>
    <property type="molecule type" value="Genomic_DNA"/>
</dbReference>
<gene>
    <name evidence="1" type="ORF">METZ01_LOCUS234522</name>
</gene>
<accession>A0A382H304</accession>
<protein>
    <submittedName>
        <fullName evidence="1">Uncharacterized protein</fullName>
    </submittedName>
</protein>
<organism evidence="1">
    <name type="scientific">marine metagenome</name>
    <dbReference type="NCBI Taxonomy" id="408172"/>
    <lineage>
        <taxon>unclassified sequences</taxon>
        <taxon>metagenomes</taxon>
        <taxon>ecological metagenomes</taxon>
    </lineage>
</organism>